<evidence type="ECO:0000256" key="2">
    <source>
        <dbReference type="SAM" id="MobiDB-lite"/>
    </source>
</evidence>
<dbReference type="InterPro" id="IPR036705">
    <property type="entry name" value="Ribosyl_crysJ1_sf"/>
</dbReference>
<feature type="binding site" evidence="1">
    <location>
        <position position="210"/>
    </location>
    <ligand>
        <name>Mg(2+)</name>
        <dbReference type="ChEBI" id="CHEBI:18420"/>
        <label>1</label>
    </ligand>
</feature>
<evidence type="ECO:0008006" key="5">
    <source>
        <dbReference type="Google" id="ProtNLM"/>
    </source>
</evidence>
<keyword evidence="1" id="KW-0460">Magnesium</keyword>
<dbReference type="GO" id="GO:0106274">
    <property type="term" value="F:NAD+-protein-arginine ADP-ribosyltransferase activity"/>
    <property type="evidence" value="ECO:0007669"/>
    <property type="project" value="UniProtKB-EC"/>
</dbReference>
<feature type="region of interest" description="Disordered" evidence="2">
    <location>
        <begin position="618"/>
        <end position="648"/>
    </location>
</feature>
<dbReference type="Proteomes" id="UP000681967">
    <property type="component" value="Unassembled WGS sequence"/>
</dbReference>
<dbReference type="SUPFAM" id="SSF101478">
    <property type="entry name" value="ADP-ribosylglycohydrolase"/>
    <property type="match status" value="1"/>
</dbReference>
<accession>A0A8S2RGJ8</accession>
<dbReference type="InterPro" id="IPR050792">
    <property type="entry name" value="ADP-ribosylglycohydrolase"/>
</dbReference>
<dbReference type="InterPro" id="IPR005502">
    <property type="entry name" value="Ribosyl_crysJ1"/>
</dbReference>
<comment type="caution">
    <text evidence="3">The sequence shown here is derived from an EMBL/GenBank/DDBJ whole genome shotgun (WGS) entry which is preliminary data.</text>
</comment>
<protein>
    <recommendedName>
        <fullName evidence="5">NAD(+)--protein-arginine ADP-ribosyltransferase</fullName>
    </recommendedName>
</protein>
<name>A0A8S2RGJ8_9BILA</name>
<organism evidence="3 4">
    <name type="scientific">Rotaria magnacalcarata</name>
    <dbReference type="NCBI Taxonomy" id="392030"/>
    <lineage>
        <taxon>Eukaryota</taxon>
        <taxon>Metazoa</taxon>
        <taxon>Spiralia</taxon>
        <taxon>Gnathifera</taxon>
        <taxon>Rotifera</taxon>
        <taxon>Eurotatoria</taxon>
        <taxon>Bdelloidea</taxon>
        <taxon>Philodinida</taxon>
        <taxon>Philodinidae</taxon>
        <taxon>Rotaria</taxon>
    </lineage>
</organism>
<feature type="non-terminal residue" evidence="3">
    <location>
        <position position="648"/>
    </location>
</feature>
<dbReference type="Gene3D" id="1.10.4080.10">
    <property type="entry name" value="ADP-ribosylation/Crystallin J1"/>
    <property type="match status" value="1"/>
</dbReference>
<keyword evidence="1" id="KW-0479">Metal-binding</keyword>
<dbReference type="Pfam" id="PF03747">
    <property type="entry name" value="ADP_ribosyl_GH"/>
    <property type="match status" value="1"/>
</dbReference>
<sequence>RLRVIKKENLSNGFKKVYLQEEGHPNQQLAPRLGTSVSFNGTYRTGQDFHSTLNQSNNEIKSRPLYTARTTLSIQPIHENQTHQSRRFSIDQNRFNNDHIKRTFSLSEYERVEKLNDHYVSHKFWLDCLYHDYSKRLIMTPQDLEIKLRYPPTTVHYITLNRVKGSMFGMTLGDAVGTHIKFLPRQYLKEIPVRDLHEGRTWCLKKGQFTDDTSMALCLAASLVCRRDFVPYDQLVRYKWWYRNGYMSLNGKCFDIGASTSQSLCEFERRQRLFANKYQIPLDEIDSLSDHYLLEKFDVFCSANGAVGNGALMRLAPVPLFFYRDPIQAVEFSGISGIITHDDQRVYDACRYYGALIVAALRGEAKSQLLDNDFYWKHIQWFNNKPLTLEMTSTDRFLDADQEPLPRLSSIQDYRKESLVKLEDAVKSNQLLTYDYEHMALTAKRKMYCLGDKLTVDEAAAIYLYTMWHWRTNEAIAIQLNRVLRSGVPNHIIPWASYIQLFVTGLNKLPSKKGTVWCGARGDITAHYQNECIWTGFSPCTGTKLVIDDLLKKCAVYTMFEIECINGKSIRDYSENPYENEVLLMPGTRFRVMKKEDLKYGSRKVYLKEVESQNQLLPQPSGYLSSTNQSYRTDSSLPSPAIQPSQLR</sequence>
<evidence type="ECO:0000313" key="4">
    <source>
        <dbReference type="Proteomes" id="UP000681967"/>
    </source>
</evidence>
<feature type="binding site" evidence="1">
    <location>
        <position position="212"/>
    </location>
    <ligand>
        <name>Mg(2+)</name>
        <dbReference type="ChEBI" id="CHEBI:18420"/>
        <label>1</label>
    </ligand>
</feature>
<reference evidence="3" key="1">
    <citation type="submission" date="2021-02" db="EMBL/GenBank/DDBJ databases">
        <authorList>
            <person name="Nowell W R."/>
        </authorList>
    </citation>
    <scope>NUCLEOTIDE SEQUENCE</scope>
</reference>
<dbReference type="GO" id="GO:0046872">
    <property type="term" value="F:metal ion binding"/>
    <property type="evidence" value="ECO:0007669"/>
    <property type="project" value="UniProtKB-KW"/>
</dbReference>
<proteinExistence type="predicted"/>
<feature type="binding site" evidence="1">
    <location>
        <position position="211"/>
    </location>
    <ligand>
        <name>Mg(2+)</name>
        <dbReference type="ChEBI" id="CHEBI:18420"/>
        <label>1</label>
    </ligand>
</feature>
<evidence type="ECO:0000313" key="3">
    <source>
        <dbReference type="EMBL" id="CAF4159657.1"/>
    </source>
</evidence>
<gene>
    <name evidence="3" type="ORF">BYL167_LOCUS21928</name>
</gene>
<dbReference type="GO" id="GO:0016779">
    <property type="term" value="F:nucleotidyltransferase activity"/>
    <property type="evidence" value="ECO:0007669"/>
    <property type="project" value="UniProtKB-KW"/>
</dbReference>
<dbReference type="PANTHER" id="PTHR16222">
    <property type="entry name" value="ADP-RIBOSYLGLYCOHYDROLASE"/>
    <property type="match status" value="1"/>
</dbReference>
<dbReference type="AlphaFoldDB" id="A0A8S2RGJ8"/>
<comment type="cofactor">
    <cofactor evidence="1">
        <name>Mg(2+)</name>
        <dbReference type="ChEBI" id="CHEBI:18420"/>
    </cofactor>
    <text evidence="1">Binds 2 magnesium ions per subunit.</text>
</comment>
<evidence type="ECO:0000256" key="1">
    <source>
        <dbReference type="PIRSR" id="PIRSR605502-1"/>
    </source>
</evidence>
<feature type="non-terminal residue" evidence="3">
    <location>
        <position position="1"/>
    </location>
</feature>
<dbReference type="SUPFAM" id="SSF56399">
    <property type="entry name" value="ADP-ribosylation"/>
    <property type="match status" value="1"/>
</dbReference>
<dbReference type="EMBL" id="CAJOBH010010924">
    <property type="protein sequence ID" value="CAF4159657.1"/>
    <property type="molecule type" value="Genomic_DNA"/>
</dbReference>
<dbReference type="PANTHER" id="PTHR16222:SF12">
    <property type="entry name" value="ADP-RIBOSYLGLYCOHYDROLASE-RELATED"/>
    <property type="match status" value="1"/>
</dbReference>